<protein>
    <recommendedName>
        <fullName evidence="3">BZIP domain-containing protein</fullName>
    </recommendedName>
</protein>
<dbReference type="Proteomes" id="UP000241769">
    <property type="component" value="Unassembled WGS sequence"/>
</dbReference>
<feature type="compositionally biased region" description="Basic and acidic residues" evidence="2">
    <location>
        <begin position="106"/>
        <end position="115"/>
    </location>
</feature>
<feature type="coiled-coil region" evidence="1">
    <location>
        <begin position="165"/>
        <end position="213"/>
    </location>
</feature>
<dbReference type="Pfam" id="PF07716">
    <property type="entry name" value="bZIP_2"/>
    <property type="match status" value="1"/>
</dbReference>
<name>A0A2P6NPA8_9EUKA</name>
<evidence type="ECO:0000259" key="3">
    <source>
        <dbReference type="PROSITE" id="PS50217"/>
    </source>
</evidence>
<feature type="domain" description="BZIP" evidence="3">
    <location>
        <begin position="147"/>
        <end position="210"/>
    </location>
</feature>
<organism evidence="4 5">
    <name type="scientific">Planoprotostelium fungivorum</name>
    <dbReference type="NCBI Taxonomy" id="1890364"/>
    <lineage>
        <taxon>Eukaryota</taxon>
        <taxon>Amoebozoa</taxon>
        <taxon>Evosea</taxon>
        <taxon>Variosea</taxon>
        <taxon>Cavosteliida</taxon>
        <taxon>Cavosteliaceae</taxon>
        <taxon>Planoprotostelium</taxon>
    </lineage>
</organism>
<dbReference type="AlphaFoldDB" id="A0A2P6NPA8"/>
<comment type="caution">
    <text evidence="4">The sequence shown here is derived from an EMBL/GenBank/DDBJ whole genome shotgun (WGS) entry which is preliminary data.</text>
</comment>
<dbReference type="SUPFAM" id="SSF57959">
    <property type="entry name" value="Leucine zipper domain"/>
    <property type="match status" value="1"/>
</dbReference>
<keyword evidence="5" id="KW-1185">Reference proteome</keyword>
<keyword evidence="1" id="KW-0175">Coiled coil</keyword>
<dbReference type="GO" id="GO:0003700">
    <property type="term" value="F:DNA-binding transcription factor activity"/>
    <property type="evidence" value="ECO:0007669"/>
    <property type="project" value="InterPro"/>
</dbReference>
<evidence type="ECO:0000256" key="2">
    <source>
        <dbReference type="SAM" id="MobiDB-lite"/>
    </source>
</evidence>
<dbReference type="SMART" id="SM00338">
    <property type="entry name" value="BRLZ"/>
    <property type="match status" value="1"/>
</dbReference>
<evidence type="ECO:0000313" key="5">
    <source>
        <dbReference type="Proteomes" id="UP000241769"/>
    </source>
</evidence>
<feature type="compositionally biased region" description="Basic and acidic residues" evidence="2">
    <location>
        <begin position="86"/>
        <end position="100"/>
    </location>
</feature>
<dbReference type="InterPro" id="IPR046347">
    <property type="entry name" value="bZIP_sf"/>
</dbReference>
<gene>
    <name evidence="4" type="ORF">PROFUN_05977</name>
</gene>
<dbReference type="InParanoid" id="A0A2P6NPA8"/>
<dbReference type="InterPro" id="IPR004827">
    <property type="entry name" value="bZIP"/>
</dbReference>
<accession>A0A2P6NPA8</accession>
<evidence type="ECO:0000256" key="1">
    <source>
        <dbReference type="SAM" id="Coils"/>
    </source>
</evidence>
<evidence type="ECO:0000313" key="4">
    <source>
        <dbReference type="EMBL" id="PRP85785.1"/>
    </source>
</evidence>
<dbReference type="PROSITE" id="PS50217">
    <property type="entry name" value="BZIP"/>
    <property type="match status" value="1"/>
</dbReference>
<feature type="region of interest" description="Disordered" evidence="2">
    <location>
        <begin position="82"/>
        <end position="157"/>
    </location>
</feature>
<reference evidence="4 5" key="1">
    <citation type="journal article" date="2018" name="Genome Biol. Evol.">
        <title>Multiple Roots of Fruiting Body Formation in Amoebozoa.</title>
        <authorList>
            <person name="Hillmann F."/>
            <person name="Forbes G."/>
            <person name="Novohradska S."/>
            <person name="Ferling I."/>
            <person name="Riege K."/>
            <person name="Groth M."/>
            <person name="Westermann M."/>
            <person name="Marz M."/>
            <person name="Spaller T."/>
            <person name="Winckler T."/>
            <person name="Schaap P."/>
            <person name="Glockner G."/>
        </authorList>
    </citation>
    <scope>NUCLEOTIDE SEQUENCE [LARGE SCALE GENOMIC DNA]</scope>
    <source>
        <strain evidence="4 5">Jena</strain>
    </source>
</reference>
<proteinExistence type="predicted"/>
<dbReference type="EMBL" id="MDYQ01000039">
    <property type="protein sequence ID" value="PRP85785.1"/>
    <property type="molecule type" value="Genomic_DNA"/>
</dbReference>
<dbReference type="Gene3D" id="1.20.5.170">
    <property type="match status" value="1"/>
</dbReference>
<dbReference type="CDD" id="cd14688">
    <property type="entry name" value="bZIP_YAP"/>
    <property type="match status" value="1"/>
</dbReference>
<feature type="compositionally biased region" description="Polar residues" evidence="2">
    <location>
        <begin position="131"/>
        <end position="143"/>
    </location>
</feature>
<sequence length="215" mass="25000">MEGVQFEEDEIFRSLLTDQGWNEPKSNLFPLDDEPTLDPLIGDEPNIFEEIKQQIGVVDPSIDWMAPEAAVLGQRIQKQHLITTQKIKETSTEKEKNKPSDEEEKKDEASSDHIDNVPYIKTEEEDVQGWMDNNSNILFSEDSTGGPEKSLKRKLQTRAASKLYRQRKKAMELQLTERLQRLEDEKKALIHQNQLAEKLLRKLQEENTRLRSEKN</sequence>